<dbReference type="EMBL" id="AYZJ01000009">
    <property type="protein sequence ID" value="KRN25572.1"/>
    <property type="molecule type" value="Genomic_DNA"/>
</dbReference>
<name>A0A0R2FMS3_9LACO</name>
<keyword evidence="1" id="KW-1133">Transmembrane helix</keyword>
<keyword evidence="1" id="KW-0812">Transmembrane</keyword>
<evidence type="ECO:0000313" key="2">
    <source>
        <dbReference type="EMBL" id="KRN25572.1"/>
    </source>
</evidence>
<organism evidence="2 3">
    <name type="scientific">Lacticaseibacillus camelliae DSM 22697 = JCM 13995</name>
    <dbReference type="NCBI Taxonomy" id="1423730"/>
    <lineage>
        <taxon>Bacteria</taxon>
        <taxon>Bacillati</taxon>
        <taxon>Bacillota</taxon>
        <taxon>Bacilli</taxon>
        <taxon>Lactobacillales</taxon>
        <taxon>Lactobacillaceae</taxon>
        <taxon>Lacticaseibacillus</taxon>
    </lineage>
</organism>
<dbReference type="RefSeq" id="WP_054663567.1">
    <property type="nucleotide sequence ID" value="NZ_AYZJ01000009.1"/>
</dbReference>
<evidence type="ECO:0008006" key="4">
    <source>
        <dbReference type="Google" id="ProtNLM"/>
    </source>
</evidence>
<accession>A0A0R2FMS3</accession>
<reference evidence="2 3" key="1">
    <citation type="journal article" date="2015" name="Genome Announc.">
        <title>Expanding the biotechnology potential of lactobacilli through comparative genomics of 213 strains and associated genera.</title>
        <authorList>
            <person name="Sun Z."/>
            <person name="Harris H.M."/>
            <person name="McCann A."/>
            <person name="Guo C."/>
            <person name="Argimon S."/>
            <person name="Zhang W."/>
            <person name="Yang X."/>
            <person name="Jeffery I.B."/>
            <person name="Cooney J.C."/>
            <person name="Kagawa T.F."/>
            <person name="Liu W."/>
            <person name="Song Y."/>
            <person name="Salvetti E."/>
            <person name="Wrobel A."/>
            <person name="Rasinkangas P."/>
            <person name="Parkhill J."/>
            <person name="Rea M.C."/>
            <person name="O'Sullivan O."/>
            <person name="Ritari J."/>
            <person name="Douillard F.P."/>
            <person name="Paul Ross R."/>
            <person name="Yang R."/>
            <person name="Briner A.E."/>
            <person name="Felis G.E."/>
            <person name="de Vos W.M."/>
            <person name="Barrangou R."/>
            <person name="Klaenhammer T.R."/>
            <person name="Caufield P.W."/>
            <person name="Cui Y."/>
            <person name="Zhang H."/>
            <person name="O'Toole P.W."/>
        </authorList>
    </citation>
    <scope>NUCLEOTIDE SEQUENCE [LARGE SCALE GENOMIC DNA]</scope>
    <source>
        <strain evidence="2 3">DSM 22697</strain>
    </source>
</reference>
<feature type="transmembrane region" description="Helical" evidence="1">
    <location>
        <begin position="157"/>
        <end position="177"/>
    </location>
</feature>
<keyword evidence="1" id="KW-0472">Membrane</keyword>
<evidence type="ECO:0000256" key="1">
    <source>
        <dbReference type="SAM" id="Phobius"/>
    </source>
</evidence>
<gene>
    <name evidence="2" type="ORF">FC75_GL000302</name>
</gene>
<dbReference type="Proteomes" id="UP000050865">
    <property type="component" value="Unassembled WGS sequence"/>
</dbReference>
<dbReference type="AlphaFoldDB" id="A0A0R2FMS3"/>
<comment type="caution">
    <text evidence="2">The sequence shown here is derived from an EMBL/GenBank/DDBJ whole genome shotgun (WGS) entry which is preliminary data.</text>
</comment>
<proteinExistence type="predicted"/>
<sequence>MKHIRYALQIIANVLWVLGLLALVTMGQTVWQMVQSSHAKIQPKWSVLWLTIKPNNWGTATWTRNGRHVTKLLNLYYTPALQWQLMGIWLLAVTALGLVLLGLLSRLVRRMRQGEYFTAGNAHLLTLIARVLLGGLLGSLVMTMAEILLQGVITVDFVALLTAVGVVGGVYALRVWFNYGVALQQDQDAII</sequence>
<feature type="transmembrane region" description="Helical" evidence="1">
    <location>
        <begin position="81"/>
        <end position="104"/>
    </location>
</feature>
<dbReference type="STRING" id="1423730.FC75_GL000302"/>
<evidence type="ECO:0000313" key="3">
    <source>
        <dbReference type="Proteomes" id="UP000050865"/>
    </source>
</evidence>
<feature type="transmembrane region" description="Helical" evidence="1">
    <location>
        <begin position="124"/>
        <end position="145"/>
    </location>
</feature>
<protein>
    <recommendedName>
        <fullName evidence="4">DUF2975 domain-containing protein</fullName>
    </recommendedName>
</protein>
<dbReference type="PATRIC" id="fig|1423730.4.peg.318"/>
<keyword evidence="3" id="KW-1185">Reference proteome</keyword>